<feature type="non-terminal residue" evidence="1">
    <location>
        <position position="250"/>
    </location>
</feature>
<evidence type="ECO:0000313" key="2">
    <source>
        <dbReference type="Proteomes" id="UP000023152"/>
    </source>
</evidence>
<proteinExistence type="predicted"/>
<gene>
    <name evidence="1" type="ORF">RFI_39908</name>
</gene>
<comment type="caution">
    <text evidence="1">The sequence shown here is derived from an EMBL/GenBank/DDBJ whole genome shotgun (WGS) entry which is preliminary data.</text>
</comment>
<accession>X6L7A0</accession>
<protein>
    <submittedName>
        <fullName evidence="1">Uncharacterized protein</fullName>
    </submittedName>
</protein>
<organism evidence="1 2">
    <name type="scientific">Reticulomyxa filosa</name>
    <dbReference type="NCBI Taxonomy" id="46433"/>
    <lineage>
        <taxon>Eukaryota</taxon>
        <taxon>Sar</taxon>
        <taxon>Rhizaria</taxon>
        <taxon>Retaria</taxon>
        <taxon>Foraminifera</taxon>
        <taxon>Monothalamids</taxon>
        <taxon>Reticulomyxidae</taxon>
        <taxon>Reticulomyxa</taxon>
    </lineage>
</organism>
<sequence length="250" mass="29083">MKKNTNCGVLNFFSIIFSLLQENNENKKEEALFAEIKLIVEDIERENIHCFLKINTIGQKSDKLLVAMTKNKYHIFTKRVTQSVSLLYDIPLELQALTVSIQLSCCFFTPSIYLERKQTHKKVLDKKDLMELIDKRRGYMQRVEETIQQMVIQNVENPLKQDEHRNEEMETPKKTLHFMDEMRIGDIVNLSPKNNLDTNEADSANANVETATTPMATRAKVVELAYQIELKLLHSHQIETIHITYDNAQQ</sequence>
<reference evidence="1 2" key="1">
    <citation type="journal article" date="2013" name="Curr. Biol.">
        <title>The Genome of the Foraminiferan Reticulomyxa filosa.</title>
        <authorList>
            <person name="Glockner G."/>
            <person name="Hulsmann N."/>
            <person name="Schleicher M."/>
            <person name="Noegel A.A."/>
            <person name="Eichinger L."/>
            <person name="Gallinger C."/>
            <person name="Pawlowski J."/>
            <person name="Sierra R."/>
            <person name="Euteneuer U."/>
            <person name="Pillet L."/>
            <person name="Moustafa A."/>
            <person name="Platzer M."/>
            <person name="Groth M."/>
            <person name="Szafranski K."/>
            <person name="Schliwa M."/>
        </authorList>
    </citation>
    <scope>NUCLEOTIDE SEQUENCE [LARGE SCALE GENOMIC DNA]</scope>
</reference>
<name>X6L7A0_RETFI</name>
<keyword evidence="2" id="KW-1185">Reference proteome</keyword>
<dbReference type="AlphaFoldDB" id="X6L7A0"/>
<dbReference type="Proteomes" id="UP000023152">
    <property type="component" value="Unassembled WGS sequence"/>
</dbReference>
<evidence type="ECO:0000313" key="1">
    <source>
        <dbReference type="EMBL" id="ETN97622.1"/>
    </source>
</evidence>
<dbReference type="EMBL" id="ASPP01049127">
    <property type="protein sequence ID" value="ETN97622.1"/>
    <property type="molecule type" value="Genomic_DNA"/>
</dbReference>